<dbReference type="PANTHER" id="PTHR46060:SF1">
    <property type="entry name" value="MARINER MOS1 TRANSPOSASE-LIKE PROTEIN"/>
    <property type="match status" value="1"/>
</dbReference>
<dbReference type="Pfam" id="PF01359">
    <property type="entry name" value="Transposase_1"/>
    <property type="match status" value="1"/>
</dbReference>
<evidence type="ECO:0000313" key="1">
    <source>
        <dbReference type="EMBL" id="GBP87731.1"/>
    </source>
</evidence>
<protein>
    <submittedName>
        <fullName evidence="1">Mariner Mos1 transposase</fullName>
    </submittedName>
</protein>
<accession>A0A4C1ZFZ7</accession>
<dbReference type="EMBL" id="BGZK01001880">
    <property type="protein sequence ID" value="GBP87731.1"/>
    <property type="molecule type" value="Genomic_DNA"/>
</dbReference>
<gene>
    <name evidence="1" type="ORF">EVAR_19912_1</name>
</gene>
<dbReference type="AlphaFoldDB" id="A0A4C1ZFZ7"/>
<sequence>MLCIWWDQLGVVVYELLNPSETFTGTLSQTQLKRLIRALKKKRPQYYSRHEKIILLHDSARPRVAIPVKNYLKILDWEVLPHPPYSPDIAPSDYHLIRSIAHALSEQRFTSYEDTKNWVDSWIASKDKEFFRLGIRTLPERWKKVVANDGQYFD</sequence>
<dbReference type="Gene3D" id="3.30.420.10">
    <property type="entry name" value="Ribonuclease H-like superfamily/Ribonuclease H"/>
    <property type="match status" value="1"/>
</dbReference>
<comment type="caution">
    <text evidence="1">The sequence shown here is derived from an EMBL/GenBank/DDBJ whole genome shotgun (WGS) entry which is preliminary data.</text>
</comment>
<name>A0A4C1ZFZ7_EUMVA</name>
<dbReference type="InterPro" id="IPR036397">
    <property type="entry name" value="RNaseH_sf"/>
</dbReference>
<dbReference type="STRING" id="151549.A0A4C1ZFZ7"/>
<proteinExistence type="predicted"/>
<dbReference type="Proteomes" id="UP000299102">
    <property type="component" value="Unassembled WGS sequence"/>
</dbReference>
<keyword evidence="2" id="KW-1185">Reference proteome</keyword>
<dbReference type="InterPro" id="IPR001888">
    <property type="entry name" value="Transposase_1"/>
</dbReference>
<dbReference type="InterPro" id="IPR052709">
    <property type="entry name" value="Transposase-MT_Hybrid"/>
</dbReference>
<dbReference type="GO" id="GO:0003676">
    <property type="term" value="F:nucleic acid binding"/>
    <property type="evidence" value="ECO:0007669"/>
    <property type="project" value="InterPro"/>
</dbReference>
<dbReference type="PANTHER" id="PTHR46060">
    <property type="entry name" value="MARINER MOS1 TRANSPOSASE-LIKE PROTEIN"/>
    <property type="match status" value="1"/>
</dbReference>
<evidence type="ECO:0000313" key="2">
    <source>
        <dbReference type="Proteomes" id="UP000299102"/>
    </source>
</evidence>
<dbReference type="OrthoDB" id="616263at2759"/>
<reference evidence="1 2" key="1">
    <citation type="journal article" date="2019" name="Commun. Biol.">
        <title>The bagworm genome reveals a unique fibroin gene that provides high tensile strength.</title>
        <authorList>
            <person name="Kono N."/>
            <person name="Nakamura H."/>
            <person name="Ohtoshi R."/>
            <person name="Tomita M."/>
            <person name="Numata K."/>
            <person name="Arakawa K."/>
        </authorList>
    </citation>
    <scope>NUCLEOTIDE SEQUENCE [LARGE SCALE GENOMIC DNA]</scope>
</reference>
<organism evidence="1 2">
    <name type="scientific">Eumeta variegata</name>
    <name type="common">Bagworm moth</name>
    <name type="synonym">Eumeta japonica</name>
    <dbReference type="NCBI Taxonomy" id="151549"/>
    <lineage>
        <taxon>Eukaryota</taxon>
        <taxon>Metazoa</taxon>
        <taxon>Ecdysozoa</taxon>
        <taxon>Arthropoda</taxon>
        <taxon>Hexapoda</taxon>
        <taxon>Insecta</taxon>
        <taxon>Pterygota</taxon>
        <taxon>Neoptera</taxon>
        <taxon>Endopterygota</taxon>
        <taxon>Lepidoptera</taxon>
        <taxon>Glossata</taxon>
        <taxon>Ditrysia</taxon>
        <taxon>Tineoidea</taxon>
        <taxon>Psychidae</taxon>
        <taxon>Oiketicinae</taxon>
        <taxon>Eumeta</taxon>
    </lineage>
</organism>